<keyword evidence="1" id="KW-0812">Transmembrane</keyword>
<keyword evidence="3" id="KW-1185">Reference proteome</keyword>
<comment type="caution">
    <text evidence="2">The sequence shown here is derived from an EMBL/GenBank/DDBJ whole genome shotgun (WGS) entry which is preliminary data.</text>
</comment>
<name>A0ABV3DGL4_9ACTN</name>
<evidence type="ECO:0000313" key="3">
    <source>
        <dbReference type="Proteomes" id="UP001551482"/>
    </source>
</evidence>
<keyword evidence="1" id="KW-1133">Transmembrane helix</keyword>
<evidence type="ECO:0000256" key="1">
    <source>
        <dbReference type="SAM" id="Phobius"/>
    </source>
</evidence>
<feature type="transmembrane region" description="Helical" evidence="1">
    <location>
        <begin position="12"/>
        <end position="31"/>
    </location>
</feature>
<dbReference type="EMBL" id="JBEZFP010000033">
    <property type="protein sequence ID" value="MEU8134898.1"/>
    <property type="molecule type" value="Genomic_DNA"/>
</dbReference>
<accession>A0ABV3DGL4</accession>
<evidence type="ECO:0000313" key="2">
    <source>
        <dbReference type="EMBL" id="MEU8134898.1"/>
    </source>
</evidence>
<reference evidence="2 3" key="1">
    <citation type="submission" date="2024-06" db="EMBL/GenBank/DDBJ databases">
        <title>The Natural Products Discovery Center: Release of the First 8490 Sequenced Strains for Exploring Actinobacteria Biosynthetic Diversity.</title>
        <authorList>
            <person name="Kalkreuter E."/>
            <person name="Kautsar S.A."/>
            <person name="Yang D."/>
            <person name="Bader C.D."/>
            <person name="Teijaro C.N."/>
            <person name="Fluegel L."/>
            <person name="Davis C.M."/>
            <person name="Simpson J.R."/>
            <person name="Lauterbach L."/>
            <person name="Steele A.D."/>
            <person name="Gui C."/>
            <person name="Meng S."/>
            <person name="Li G."/>
            <person name="Viehrig K."/>
            <person name="Ye F."/>
            <person name="Su P."/>
            <person name="Kiefer A.F."/>
            <person name="Nichols A."/>
            <person name="Cepeda A.J."/>
            <person name="Yan W."/>
            <person name="Fan B."/>
            <person name="Jiang Y."/>
            <person name="Adhikari A."/>
            <person name="Zheng C.-J."/>
            <person name="Schuster L."/>
            <person name="Cowan T.M."/>
            <person name="Smanski M.J."/>
            <person name="Chevrette M.G."/>
            <person name="De Carvalho L.P.S."/>
            <person name="Shen B."/>
        </authorList>
    </citation>
    <scope>NUCLEOTIDE SEQUENCE [LARGE SCALE GENOMIC DNA]</scope>
    <source>
        <strain evidence="2 3">NPDC048946</strain>
    </source>
</reference>
<protein>
    <submittedName>
        <fullName evidence="2">Uncharacterized protein</fullName>
    </submittedName>
</protein>
<dbReference type="RefSeq" id="WP_358353949.1">
    <property type="nucleotide sequence ID" value="NZ_JBEZFP010000033.1"/>
</dbReference>
<keyword evidence="1" id="KW-0472">Membrane</keyword>
<gene>
    <name evidence="2" type="ORF">AB0C36_15435</name>
</gene>
<proteinExistence type="predicted"/>
<sequence length="360" mass="37335">MSGGSGWTRGRSVLVAAVAALAAAAVVLLVVRPWDGDDGGTALADRVCWGSVETRRVLGVLPEGSYEHSETADTRYPSTDARCTLRLPDSEPGDRSFAFYTGTLLGQTDPPFLEFGEGVGAGYRTAGVSDEIIVADHQAWTILPRCHGTDTGEEPMIATVIARDRAAEAKPPEGVDAADHLVAGRPGAARELVGLLADIANGLRARAGCDGPQLVATDLHGTVEQTTAPGGAGTACGADGVGLARRPGASWAVTTAQSPTWSECVVRTAPDGAVVLRYVQLRGVLANLLEPPPTERFKDDGGSRGDRTYIGATQCGGVPVIDTMRLGTDLQTTDGRPLETERAFLALSDTFAGRAGCAAK</sequence>
<organism evidence="2 3">
    <name type="scientific">Streptodolium elevatio</name>
    <dbReference type="NCBI Taxonomy" id="3157996"/>
    <lineage>
        <taxon>Bacteria</taxon>
        <taxon>Bacillati</taxon>
        <taxon>Actinomycetota</taxon>
        <taxon>Actinomycetes</taxon>
        <taxon>Kitasatosporales</taxon>
        <taxon>Streptomycetaceae</taxon>
        <taxon>Streptodolium</taxon>
    </lineage>
</organism>
<dbReference type="Proteomes" id="UP001551482">
    <property type="component" value="Unassembled WGS sequence"/>
</dbReference>